<keyword evidence="3" id="KW-1185">Reference proteome</keyword>
<dbReference type="Proteomes" id="UP000027195">
    <property type="component" value="Unassembled WGS sequence"/>
</dbReference>
<dbReference type="HOGENOM" id="CLU_2637757_0_0_1"/>
<organism evidence="2 3">
    <name type="scientific">Botryobasidium botryosum (strain FD-172 SS1)</name>
    <dbReference type="NCBI Taxonomy" id="930990"/>
    <lineage>
        <taxon>Eukaryota</taxon>
        <taxon>Fungi</taxon>
        <taxon>Dikarya</taxon>
        <taxon>Basidiomycota</taxon>
        <taxon>Agaricomycotina</taxon>
        <taxon>Agaricomycetes</taxon>
        <taxon>Cantharellales</taxon>
        <taxon>Botryobasidiaceae</taxon>
        <taxon>Botryobasidium</taxon>
    </lineage>
</organism>
<evidence type="ECO:0000256" key="1">
    <source>
        <dbReference type="SAM" id="MobiDB-lite"/>
    </source>
</evidence>
<reference evidence="3" key="1">
    <citation type="journal article" date="2014" name="Proc. Natl. Acad. Sci. U.S.A.">
        <title>Extensive sampling of basidiomycete genomes demonstrates inadequacy of the white-rot/brown-rot paradigm for wood decay fungi.</title>
        <authorList>
            <person name="Riley R."/>
            <person name="Salamov A.A."/>
            <person name="Brown D.W."/>
            <person name="Nagy L.G."/>
            <person name="Floudas D."/>
            <person name="Held B.W."/>
            <person name="Levasseur A."/>
            <person name="Lombard V."/>
            <person name="Morin E."/>
            <person name="Otillar R."/>
            <person name="Lindquist E.A."/>
            <person name="Sun H."/>
            <person name="LaButti K.M."/>
            <person name="Schmutz J."/>
            <person name="Jabbour D."/>
            <person name="Luo H."/>
            <person name="Baker S.E."/>
            <person name="Pisabarro A.G."/>
            <person name="Walton J.D."/>
            <person name="Blanchette R.A."/>
            <person name="Henrissat B."/>
            <person name="Martin F."/>
            <person name="Cullen D."/>
            <person name="Hibbett D.S."/>
            <person name="Grigoriev I.V."/>
        </authorList>
    </citation>
    <scope>NUCLEOTIDE SEQUENCE [LARGE SCALE GENOMIC DNA]</scope>
    <source>
        <strain evidence="3">FD-172 SS1</strain>
    </source>
</reference>
<dbReference type="AlphaFoldDB" id="A0A067MIL7"/>
<evidence type="ECO:0000313" key="3">
    <source>
        <dbReference type="Proteomes" id="UP000027195"/>
    </source>
</evidence>
<gene>
    <name evidence="2" type="ORF">BOTBODRAFT_57510</name>
</gene>
<accession>A0A067MIL7</accession>
<evidence type="ECO:0000313" key="2">
    <source>
        <dbReference type="EMBL" id="KDQ11396.1"/>
    </source>
</evidence>
<feature type="region of interest" description="Disordered" evidence="1">
    <location>
        <begin position="36"/>
        <end position="77"/>
    </location>
</feature>
<dbReference type="EMBL" id="KL198059">
    <property type="protein sequence ID" value="KDQ11396.1"/>
    <property type="molecule type" value="Genomic_DNA"/>
</dbReference>
<name>A0A067MIL7_BOTB1</name>
<proteinExistence type="predicted"/>
<sequence>MGYLLSPSPPDPVRAPTILLQVTNLGMQIAPLLRTVPLPRECQPGPQRRPPEGDIPDAPTPSPDIIRGAGASTVRLE</sequence>
<protein>
    <submittedName>
        <fullName evidence="2">Uncharacterized protein</fullName>
    </submittedName>
</protein>
<dbReference type="InParanoid" id="A0A067MIL7"/>